<proteinExistence type="predicted"/>
<gene>
    <name evidence="1" type="ORF">BJ138DRAFT_1105004</name>
</gene>
<evidence type="ECO:0000313" key="1">
    <source>
        <dbReference type="EMBL" id="KAH7906606.1"/>
    </source>
</evidence>
<comment type="caution">
    <text evidence="1">The sequence shown here is derived from an EMBL/GenBank/DDBJ whole genome shotgun (WGS) entry which is preliminary data.</text>
</comment>
<protein>
    <submittedName>
        <fullName evidence="1">Uncharacterized protein</fullName>
    </submittedName>
</protein>
<keyword evidence="2" id="KW-1185">Reference proteome</keyword>
<reference evidence="1" key="1">
    <citation type="journal article" date="2021" name="New Phytol.">
        <title>Evolutionary innovations through gain and loss of genes in the ectomycorrhizal Boletales.</title>
        <authorList>
            <person name="Wu G."/>
            <person name="Miyauchi S."/>
            <person name="Morin E."/>
            <person name="Kuo A."/>
            <person name="Drula E."/>
            <person name="Varga T."/>
            <person name="Kohler A."/>
            <person name="Feng B."/>
            <person name="Cao Y."/>
            <person name="Lipzen A."/>
            <person name="Daum C."/>
            <person name="Hundley H."/>
            <person name="Pangilinan J."/>
            <person name="Johnson J."/>
            <person name="Barry K."/>
            <person name="LaButti K."/>
            <person name="Ng V."/>
            <person name="Ahrendt S."/>
            <person name="Min B."/>
            <person name="Choi I.G."/>
            <person name="Park H."/>
            <person name="Plett J.M."/>
            <person name="Magnuson J."/>
            <person name="Spatafora J.W."/>
            <person name="Nagy L.G."/>
            <person name="Henrissat B."/>
            <person name="Grigoriev I.V."/>
            <person name="Yang Z.L."/>
            <person name="Xu J."/>
            <person name="Martin F.M."/>
        </authorList>
    </citation>
    <scope>NUCLEOTIDE SEQUENCE</scope>
    <source>
        <strain evidence="1">ATCC 28755</strain>
    </source>
</reference>
<dbReference type="Proteomes" id="UP000790377">
    <property type="component" value="Unassembled WGS sequence"/>
</dbReference>
<name>A0ACB7ZZP9_9AGAM</name>
<evidence type="ECO:0000313" key="2">
    <source>
        <dbReference type="Proteomes" id="UP000790377"/>
    </source>
</evidence>
<sequence>MQILRRVPRPQIDPYTHTEFPGPYASMEDQALYFYGPNYMDVQEPRGHYIHHYHHRSPVNAHHRDYASAEGIPRGLMSWGRGRKDADTHRRDGNPGQHQGWNYESYWVWNSAQRRDGDREFLDPHRGHRRMVPRPVRHIRREIMNKACFL</sequence>
<dbReference type="EMBL" id="MU267996">
    <property type="protein sequence ID" value="KAH7906606.1"/>
    <property type="molecule type" value="Genomic_DNA"/>
</dbReference>
<accession>A0ACB7ZZP9</accession>
<organism evidence="1 2">
    <name type="scientific">Hygrophoropsis aurantiaca</name>
    <dbReference type="NCBI Taxonomy" id="72124"/>
    <lineage>
        <taxon>Eukaryota</taxon>
        <taxon>Fungi</taxon>
        <taxon>Dikarya</taxon>
        <taxon>Basidiomycota</taxon>
        <taxon>Agaricomycotina</taxon>
        <taxon>Agaricomycetes</taxon>
        <taxon>Agaricomycetidae</taxon>
        <taxon>Boletales</taxon>
        <taxon>Coniophorineae</taxon>
        <taxon>Hygrophoropsidaceae</taxon>
        <taxon>Hygrophoropsis</taxon>
    </lineage>
</organism>